<dbReference type="InterPro" id="IPR013785">
    <property type="entry name" value="Aldolase_TIM"/>
</dbReference>
<evidence type="ECO:0000313" key="6">
    <source>
        <dbReference type="Proteomes" id="UP000654913"/>
    </source>
</evidence>
<dbReference type="PIRSF" id="PIRSF001365">
    <property type="entry name" value="DHDPS"/>
    <property type="match status" value="1"/>
</dbReference>
<proteinExistence type="inferred from homology"/>
<sequence>MPGSRLNPKYGVYAAPITFFNEDASLDLPSTLAHVQRMAVAGIAGLVIQDSNADLNHSECMALVQAIRAHCNEIGHQDVQLIVGCGTTSVQSTLDHIAEARDSGADFALVLPPTPWIAAMNVPLLEGFFCDIAAKSSLPLLIYNFPGVSSSIDVSSDAIIRVPYSVPSINGLKSSCTSTGRLTRISATLWPLSSAALGGKSDFFDTSLFGIQGVISMLANIAPKVHVRLLSLYRAGDLQGAKALQAKLAHANSALTKVGAAGVKAVIAHYFGYGSARACRPLAYTTMGLGDEVLEIFAELTRLEHSM</sequence>
<organism evidence="5 6">
    <name type="scientific">Aspergillus puulaauensis</name>
    <dbReference type="NCBI Taxonomy" id="1220207"/>
    <lineage>
        <taxon>Eukaryota</taxon>
        <taxon>Fungi</taxon>
        <taxon>Dikarya</taxon>
        <taxon>Ascomycota</taxon>
        <taxon>Pezizomycotina</taxon>
        <taxon>Eurotiomycetes</taxon>
        <taxon>Eurotiomycetidae</taxon>
        <taxon>Eurotiales</taxon>
        <taxon>Aspergillaceae</taxon>
        <taxon>Aspergillus</taxon>
    </lineage>
</organism>
<evidence type="ECO:0000256" key="2">
    <source>
        <dbReference type="PIRNR" id="PIRNR001365"/>
    </source>
</evidence>
<feature type="active site" description="Proton donor/acceptor" evidence="3">
    <location>
        <position position="143"/>
    </location>
</feature>
<dbReference type="InterPro" id="IPR002220">
    <property type="entry name" value="DapA-like"/>
</dbReference>
<name>A0A7R7XSZ5_9EURO</name>
<dbReference type="PANTHER" id="PTHR12128">
    <property type="entry name" value="DIHYDRODIPICOLINATE SYNTHASE"/>
    <property type="match status" value="1"/>
</dbReference>
<dbReference type="OrthoDB" id="191315at2759"/>
<dbReference type="PANTHER" id="PTHR12128:SF66">
    <property type="entry name" value="4-HYDROXY-2-OXOGLUTARATE ALDOLASE, MITOCHONDRIAL"/>
    <property type="match status" value="1"/>
</dbReference>
<dbReference type="RefSeq" id="XP_041559200.1">
    <property type="nucleotide sequence ID" value="XM_041706856.1"/>
</dbReference>
<protein>
    <recommendedName>
        <fullName evidence="7">Dihydrodipicolinate synthase</fullName>
    </recommendedName>
</protein>
<dbReference type="CDD" id="cd00408">
    <property type="entry name" value="DHDPS-like"/>
    <property type="match status" value="1"/>
</dbReference>
<dbReference type="SUPFAM" id="SSF51569">
    <property type="entry name" value="Aldolase"/>
    <property type="match status" value="1"/>
</dbReference>
<feature type="active site" description="Schiff-base intermediate with substrate" evidence="3">
    <location>
        <position position="173"/>
    </location>
</feature>
<evidence type="ECO:0000256" key="3">
    <source>
        <dbReference type="PIRSR" id="PIRSR001365-1"/>
    </source>
</evidence>
<gene>
    <name evidence="5" type="ORF">APUU_60054S</name>
</gene>
<reference evidence="5" key="2">
    <citation type="submission" date="2021-02" db="EMBL/GenBank/DDBJ databases">
        <title>Aspergillus puulaauensis MK2 genome sequence.</title>
        <authorList>
            <person name="Futagami T."/>
            <person name="Mori K."/>
            <person name="Kadooka C."/>
            <person name="Tanaka T."/>
        </authorList>
    </citation>
    <scope>NUCLEOTIDE SEQUENCE</scope>
    <source>
        <strain evidence="5">MK2</strain>
    </source>
</reference>
<reference evidence="5" key="1">
    <citation type="submission" date="2021-01" db="EMBL/GenBank/DDBJ databases">
        <authorList>
            <consortium name="Aspergillus puulaauensis MK2 genome sequencing consortium"/>
            <person name="Kazuki M."/>
            <person name="Futagami T."/>
        </authorList>
    </citation>
    <scope>NUCLEOTIDE SEQUENCE</scope>
    <source>
        <strain evidence="5">MK2</strain>
    </source>
</reference>
<evidence type="ECO:0000313" key="5">
    <source>
        <dbReference type="EMBL" id="BCS27006.1"/>
    </source>
</evidence>
<evidence type="ECO:0000256" key="1">
    <source>
        <dbReference type="ARBA" id="ARBA00023239"/>
    </source>
</evidence>
<comment type="similarity">
    <text evidence="2">Belongs to the DapA family.</text>
</comment>
<evidence type="ECO:0000256" key="4">
    <source>
        <dbReference type="PIRSR" id="PIRSR001365-2"/>
    </source>
</evidence>
<dbReference type="GeneID" id="64977011"/>
<dbReference type="SMART" id="SM01130">
    <property type="entry name" value="DHDPS"/>
    <property type="match status" value="1"/>
</dbReference>
<dbReference type="AlphaFoldDB" id="A0A7R7XSZ5"/>
<dbReference type="Proteomes" id="UP000654913">
    <property type="component" value="Chromosome 6"/>
</dbReference>
<feature type="binding site" evidence="4">
    <location>
        <position position="215"/>
    </location>
    <ligand>
        <name>pyruvate</name>
        <dbReference type="ChEBI" id="CHEBI:15361"/>
    </ligand>
</feature>
<dbReference type="Gene3D" id="3.20.20.70">
    <property type="entry name" value="Aldolase class I"/>
    <property type="match status" value="1"/>
</dbReference>
<evidence type="ECO:0008006" key="7">
    <source>
        <dbReference type="Google" id="ProtNLM"/>
    </source>
</evidence>
<keyword evidence="1 2" id="KW-0456">Lyase</keyword>
<dbReference type="KEGG" id="apuu:APUU_60054S"/>
<dbReference type="GO" id="GO:0008840">
    <property type="term" value="F:4-hydroxy-tetrahydrodipicolinate synthase activity"/>
    <property type="evidence" value="ECO:0007669"/>
    <property type="project" value="TreeGrafter"/>
</dbReference>
<accession>A0A7R7XSZ5</accession>
<keyword evidence="6" id="KW-1185">Reference proteome</keyword>
<dbReference type="EMBL" id="AP024448">
    <property type="protein sequence ID" value="BCS27006.1"/>
    <property type="molecule type" value="Genomic_DNA"/>
</dbReference>
<dbReference type="Pfam" id="PF00701">
    <property type="entry name" value="DHDPS"/>
    <property type="match status" value="1"/>
</dbReference>